<evidence type="ECO:0000313" key="3">
    <source>
        <dbReference type="EMBL" id="RNM01052.1"/>
    </source>
</evidence>
<feature type="compositionally biased region" description="Basic and acidic residues" evidence="1">
    <location>
        <begin position="51"/>
        <end position="63"/>
    </location>
</feature>
<comment type="caution">
    <text evidence="3">The sequence shown here is derived from an EMBL/GenBank/DDBJ whole genome shotgun (WGS) entry which is preliminary data.</text>
</comment>
<feature type="region of interest" description="Disordered" evidence="1">
    <location>
        <begin position="1"/>
        <end position="128"/>
    </location>
</feature>
<dbReference type="Pfam" id="PF02195">
    <property type="entry name" value="ParB_N"/>
    <property type="match status" value="1"/>
</dbReference>
<dbReference type="SMART" id="SM00470">
    <property type="entry name" value="ParB"/>
    <property type="match status" value="1"/>
</dbReference>
<gene>
    <name evidence="3" type="ORF">EFE23_03610</name>
</gene>
<dbReference type="Gene3D" id="3.90.1530.10">
    <property type="entry name" value="Conserved hypothetical protein from pyrococcus furiosus pfu- 392566-001, ParB domain"/>
    <property type="match status" value="1"/>
</dbReference>
<accession>A0ABX9WKW8</accession>
<proteinExistence type="predicted"/>
<protein>
    <recommendedName>
        <fullName evidence="2">ParB-like N-terminal domain-containing protein</fullName>
    </recommendedName>
</protein>
<dbReference type="InterPro" id="IPR003115">
    <property type="entry name" value="ParB_N"/>
</dbReference>
<organism evidence="3 4">
    <name type="scientific">Micromonospora solifontis</name>
    <dbReference type="NCBI Taxonomy" id="2487138"/>
    <lineage>
        <taxon>Bacteria</taxon>
        <taxon>Bacillati</taxon>
        <taxon>Actinomycetota</taxon>
        <taxon>Actinomycetes</taxon>
        <taxon>Micromonosporales</taxon>
        <taxon>Micromonosporaceae</taxon>
        <taxon>Micromonospora</taxon>
    </lineage>
</organism>
<reference evidence="3 4" key="1">
    <citation type="submission" date="2018-11" db="EMBL/GenBank/DDBJ databases">
        <title>Micromonospora sp. PPF5-17, a new actinomycetes isolated from a hot spring soil.</title>
        <authorList>
            <person name="Thawai C."/>
        </authorList>
    </citation>
    <scope>NUCLEOTIDE SEQUENCE [LARGE SCALE GENOMIC DNA]</scope>
    <source>
        <strain evidence="3 4">PPF5-17</strain>
    </source>
</reference>
<evidence type="ECO:0000313" key="4">
    <source>
        <dbReference type="Proteomes" id="UP000280698"/>
    </source>
</evidence>
<dbReference type="SUPFAM" id="SSF110849">
    <property type="entry name" value="ParB/Sulfiredoxin"/>
    <property type="match status" value="1"/>
</dbReference>
<name>A0ABX9WKW8_9ACTN</name>
<evidence type="ECO:0000259" key="2">
    <source>
        <dbReference type="SMART" id="SM00470"/>
    </source>
</evidence>
<feature type="domain" description="ParB-like N-terminal" evidence="2">
    <location>
        <begin position="211"/>
        <end position="304"/>
    </location>
</feature>
<dbReference type="Proteomes" id="UP000280698">
    <property type="component" value="Unassembled WGS sequence"/>
</dbReference>
<feature type="compositionally biased region" description="Low complexity" evidence="1">
    <location>
        <begin position="1"/>
        <end position="17"/>
    </location>
</feature>
<sequence length="503" mass="54695">MRPPTASTATSSSTAAPWVTGPCKRRWRSGSAATGRTSDDERRAPRRRAGRLPEDAVGRDDAPPVRQGRRHGRVPDPRAVPARPAAGLSRPGQAVPARRPAPGRRRAAADRLRRRPHGGGVHRGALDPLPELPGAIPLDGRARRAYAEPAGLLARRVRAARADPARERRPGLRARHPRVRHPVPRGRRAAVSDVDELAGPADGGPLNLRPETVDPASLTLLEVNARYMRKEMFDRLVANVRRDGALTSTPLVWNDTAGGRMVVLSGNHRIMAAREAGLAQVNVIVVDQPLTRARQVALQLSHNAIEGEDDPATLKQLYEELDDVDWRAYSGLDDKQLDLLAQVDLEGLSEANLDFATVQLVFLPYELEAARASFDEARKLTQADARWLAGYGDYEATLDALATAHGAHNVGNVATALGLILAVFERHLGELRDGVWLDEESGEPIGHAHRLVPIETVLETRSMPADAAAVLHRAVDKLVRTGEVPADQRWRALELLAADYLAG</sequence>
<evidence type="ECO:0000256" key="1">
    <source>
        <dbReference type="SAM" id="MobiDB-lite"/>
    </source>
</evidence>
<keyword evidence="4" id="KW-1185">Reference proteome</keyword>
<dbReference type="EMBL" id="RJLN01000006">
    <property type="protein sequence ID" value="RNM01052.1"/>
    <property type="molecule type" value="Genomic_DNA"/>
</dbReference>
<feature type="compositionally biased region" description="Low complexity" evidence="1">
    <location>
        <begin position="77"/>
        <end position="100"/>
    </location>
</feature>
<feature type="compositionally biased region" description="Basic residues" evidence="1">
    <location>
        <begin position="101"/>
        <end position="117"/>
    </location>
</feature>
<dbReference type="InterPro" id="IPR036086">
    <property type="entry name" value="ParB/Sulfiredoxin_sf"/>
</dbReference>